<accession>A0A5A7N737</accession>
<comment type="caution">
    <text evidence="1">The sequence shown here is derived from an EMBL/GenBank/DDBJ whole genome shotgun (WGS) entry which is preliminary data.</text>
</comment>
<dbReference type="EMBL" id="BKCN01000002">
    <property type="protein sequence ID" value="GER02889.1"/>
    <property type="molecule type" value="Genomic_DNA"/>
</dbReference>
<evidence type="ECO:0000313" key="2">
    <source>
        <dbReference type="Proteomes" id="UP000324996"/>
    </source>
</evidence>
<reference evidence="1 2" key="1">
    <citation type="submission" date="2019-09" db="EMBL/GenBank/DDBJ databases">
        <title>NBRP : Genome information of microbial organism related human and environment.</title>
        <authorList>
            <person name="Hattori M."/>
            <person name="Oshima K."/>
            <person name="Inaba H."/>
            <person name="Suda W."/>
            <person name="Sakamoto M."/>
            <person name="Iino T."/>
            <person name="Kitahara M."/>
            <person name="Oshida Y."/>
            <person name="Iida T."/>
            <person name="Kudo T."/>
            <person name="Itoh T."/>
            <person name="Ohkuma M."/>
        </authorList>
    </citation>
    <scope>NUCLEOTIDE SEQUENCE [LARGE SCALE GENOMIC DNA]</scope>
    <source>
        <strain evidence="1 2">Q-1</strain>
    </source>
</reference>
<evidence type="ECO:0000313" key="1">
    <source>
        <dbReference type="EMBL" id="GER02889.1"/>
    </source>
</evidence>
<sequence length="54" mass="6027">MIKKAAQAVLMDRLGRRAFIEADVFIMKRKHCILNMSLNSCSLSNDCGQNQAKG</sequence>
<keyword evidence="2" id="KW-1185">Reference proteome</keyword>
<organism evidence="1 2">
    <name type="scientific">Iodidimonas nitroreducens</name>
    <dbReference type="NCBI Taxonomy" id="1236968"/>
    <lineage>
        <taxon>Bacteria</taxon>
        <taxon>Pseudomonadati</taxon>
        <taxon>Pseudomonadota</taxon>
        <taxon>Alphaproteobacteria</taxon>
        <taxon>Iodidimonadales</taxon>
        <taxon>Iodidimonadaceae</taxon>
        <taxon>Iodidimonas</taxon>
    </lineage>
</organism>
<protein>
    <submittedName>
        <fullName evidence="1">Uncharacterized protein</fullName>
    </submittedName>
</protein>
<gene>
    <name evidence="1" type="ORF">JCM17846_05710</name>
</gene>
<name>A0A5A7N737_9PROT</name>
<dbReference type="Proteomes" id="UP000324996">
    <property type="component" value="Unassembled WGS sequence"/>
</dbReference>
<proteinExistence type="predicted"/>
<dbReference type="AlphaFoldDB" id="A0A5A7N737"/>